<dbReference type="InterPro" id="IPR048341">
    <property type="entry name" value="DUF1285_N"/>
</dbReference>
<protein>
    <recommendedName>
        <fullName evidence="1">DUF1285 domain-containing protein</fullName>
    </recommendedName>
</protein>
<evidence type="ECO:0000313" key="2">
    <source>
        <dbReference type="EMBL" id="ASJ97177.1"/>
    </source>
</evidence>
<dbReference type="Gene3D" id="2.30.270.10">
    <property type="entry name" value="duf1285 protein"/>
    <property type="match status" value="1"/>
</dbReference>
<dbReference type="RefSeq" id="WP_088904893.1">
    <property type="nucleotide sequence ID" value="NZ_CP022272.1"/>
</dbReference>
<dbReference type="Pfam" id="PF06938">
    <property type="entry name" value="DUF1285_N"/>
    <property type="match status" value="1"/>
</dbReference>
<dbReference type="AlphaFoldDB" id="A0AAC9XNR0"/>
<proteinExistence type="predicted"/>
<evidence type="ECO:0000313" key="3">
    <source>
        <dbReference type="Proteomes" id="UP000198233"/>
    </source>
</evidence>
<dbReference type="Gene3D" id="3.10.540.10">
    <property type="entry name" value="duf1285 like domain"/>
    <property type="match status" value="1"/>
</dbReference>
<dbReference type="KEGG" id="smav:CFF01_11585"/>
<sequence>MTELEPVAQLKQITQGAPLCDERPLFHIDGQGRWFYRQEPLPDKFCRLFATILRRQGEDYLLVTPAEKVLVDVADYPFVINDYESNDDGSFSLMTSIGSQLSITGYQAFVVGEETISVGLASGLSAKLGRACYYRFIAQYLLHEDEDLG</sequence>
<name>A0AAC9XNR0_9GAMM</name>
<feature type="domain" description="DUF1285" evidence="1">
    <location>
        <begin position="27"/>
        <end position="75"/>
    </location>
</feature>
<reference evidence="2 3" key="1">
    <citation type="submission" date="2017-06" db="EMBL/GenBank/DDBJ databases">
        <title>Complete genome sequence of Shewanella marisflavi EP1 associated with anaerobic 2,4-dinitrotoluene reduction and salt tolerance.</title>
        <authorList>
            <person name="Huang J."/>
        </authorList>
    </citation>
    <scope>NUCLEOTIDE SEQUENCE [LARGE SCALE GENOMIC DNA]</scope>
    <source>
        <strain evidence="2 3">EP1</strain>
    </source>
</reference>
<dbReference type="Proteomes" id="UP000198233">
    <property type="component" value="Chromosome"/>
</dbReference>
<dbReference type="EMBL" id="CP022272">
    <property type="protein sequence ID" value="ASJ97177.1"/>
    <property type="molecule type" value="Genomic_DNA"/>
</dbReference>
<dbReference type="InterPro" id="IPR023361">
    <property type="entry name" value="DUF1285_beta_roll_sf"/>
</dbReference>
<gene>
    <name evidence="2" type="ORF">CFF01_11585</name>
</gene>
<organism evidence="2 3">
    <name type="scientific">Shewanella marisflavi</name>
    <dbReference type="NCBI Taxonomy" id="260364"/>
    <lineage>
        <taxon>Bacteria</taxon>
        <taxon>Pseudomonadati</taxon>
        <taxon>Pseudomonadota</taxon>
        <taxon>Gammaproteobacteria</taxon>
        <taxon>Alteromonadales</taxon>
        <taxon>Shewanellaceae</taxon>
        <taxon>Shewanella</taxon>
    </lineage>
</organism>
<accession>A0AAC9XNR0</accession>
<evidence type="ECO:0000259" key="1">
    <source>
        <dbReference type="Pfam" id="PF06938"/>
    </source>
</evidence>